<dbReference type="NCBIfam" id="TIGR01552">
    <property type="entry name" value="phd_fam"/>
    <property type="match status" value="1"/>
</dbReference>
<organism evidence="4 5">
    <name type="scientific">Georgenia muralis</name>
    <dbReference type="NCBI Taxonomy" id="154117"/>
    <lineage>
        <taxon>Bacteria</taxon>
        <taxon>Bacillati</taxon>
        <taxon>Actinomycetota</taxon>
        <taxon>Actinomycetes</taxon>
        <taxon>Micrococcales</taxon>
        <taxon>Bogoriellaceae</taxon>
        <taxon>Georgenia</taxon>
    </lineage>
</organism>
<dbReference type="RefSeq" id="WP_123919485.1">
    <property type="nucleotide sequence ID" value="NZ_RKRA01000001.1"/>
</dbReference>
<evidence type="ECO:0000256" key="2">
    <source>
        <dbReference type="RuleBase" id="RU362080"/>
    </source>
</evidence>
<comment type="similarity">
    <text evidence="1 2">Belongs to the phD/YefM antitoxin family.</text>
</comment>
<dbReference type="Pfam" id="PF02604">
    <property type="entry name" value="PhdYeFM_antitox"/>
    <property type="match status" value="1"/>
</dbReference>
<dbReference type="Gene3D" id="3.40.1620.10">
    <property type="entry name" value="YefM-like domain"/>
    <property type="match status" value="1"/>
</dbReference>
<evidence type="ECO:0000256" key="1">
    <source>
        <dbReference type="ARBA" id="ARBA00009981"/>
    </source>
</evidence>
<proteinExistence type="inferred from homology"/>
<feature type="region of interest" description="Disordered" evidence="3">
    <location>
        <begin position="49"/>
        <end position="84"/>
    </location>
</feature>
<gene>
    <name evidence="4" type="ORF">EDD32_3466</name>
</gene>
<accession>A0A3N5A697</accession>
<evidence type="ECO:0000313" key="5">
    <source>
        <dbReference type="Proteomes" id="UP000280726"/>
    </source>
</evidence>
<reference evidence="4 5" key="1">
    <citation type="submission" date="2018-11" db="EMBL/GenBank/DDBJ databases">
        <title>Sequencing the genomes of 1000 actinobacteria strains.</title>
        <authorList>
            <person name="Klenk H.-P."/>
        </authorList>
    </citation>
    <scope>NUCLEOTIDE SEQUENCE [LARGE SCALE GENOMIC DNA]</scope>
    <source>
        <strain evidence="4 5">DSM 14418</strain>
    </source>
</reference>
<keyword evidence="5" id="KW-1185">Reference proteome</keyword>
<dbReference type="AlphaFoldDB" id="A0A3N5A697"/>
<dbReference type="InterPro" id="IPR051416">
    <property type="entry name" value="phD-YefM_TA_antitoxins"/>
</dbReference>
<dbReference type="Proteomes" id="UP000280726">
    <property type="component" value="Unassembled WGS sequence"/>
</dbReference>
<sequence>MDVGVRQLRDALSRYLTEVKAGRTVTVTEHGRPVARIVPVARPTRLEQLRREGRVQPARRVKQPAPDPVSTEGPLSDLIAEQRR</sequence>
<comment type="caution">
    <text evidence="4">The sequence shown here is derived from an EMBL/GenBank/DDBJ whole genome shotgun (WGS) entry which is preliminary data.</text>
</comment>
<name>A0A3N5A697_9MICO</name>
<dbReference type="InterPro" id="IPR036165">
    <property type="entry name" value="YefM-like_sf"/>
</dbReference>
<dbReference type="PANTHER" id="PTHR35377">
    <property type="entry name" value="ANTITOXIN VAPB49-RELATED-RELATED"/>
    <property type="match status" value="1"/>
</dbReference>
<evidence type="ECO:0000256" key="3">
    <source>
        <dbReference type="SAM" id="MobiDB-lite"/>
    </source>
</evidence>
<dbReference type="OrthoDB" id="557859at2"/>
<comment type="function">
    <text evidence="2">Antitoxin component of a type II toxin-antitoxin (TA) system.</text>
</comment>
<dbReference type="EMBL" id="RKRA01000001">
    <property type="protein sequence ID" value="RPF28915.1"/>
    <property type="molecule type" value="Genomic_DNA"/>
</dbReference>
<dbReference type="InterPro" id="IPR006442">
    <property type="entry name" value="Antitoxin_Phd/YefM"/>
</dbReference>
<protein>
    <recommendedName>
        <fullName evidence="2">Antitoxin</fullName>
    </recommendedName>
</protein>
<evidence type="ECO:0000313" key="4">
    <source>
        <dbReference type="EMBL" id="RPF28915.1"/>
    </source>
</evidence>
<dbReference type="SUPFAM" id="SSF143120">
    <property type="entry name" value="YefM-like"/>
    <property type="match status" value="1"/>
</dbReference>